<organism evidence="5 6">
    <name type="scientific">Rhodobacter viridis</name>
    <dbReference type="NCBI Taxonomy" id="1054202"/>
    <lineage>
        <taxon>Bacteria</taxon>
        <taxon>Pseudomonadati</taxon>
        <taxon>Pseudomonadota</taxon>
        <taxon>Alphaproteobacteria</taxon>
        <taxon>Rhodobacterales</taxon>
        <taxon>Rhodobacter group</taxon>
        <taxon>Rhodobacter</taxon>
    </lineage>
</organism>
<dbReference type="GO" id="GO:0030313">
    <property type="term" value="C:cell envelope"/>
    <property type="evidence" value="ECO:0007669"/>
    <property type="project" value="UniProtKB-SubCell"/>
</dbReference>
<reference evidence="5 6" key="1">
    <citation type="submission" date="2018-06" db="EMBL/GenBank/DDBJ databases">
        <title>Genomic Encyclopedia of Type Strains, Phase III (KMG-III): the genomes of soil and plant-associated and newly described type strains.</title>
        <authorList>
            <person name="Whitman W."/>
        </authorList>
    </citation>
    <scope>NUCLEOTIDE SEQUENCE [LARGE SCALE GENOMIC DNA]</scope>
    <source>
        <strain evidence="5 6">JA737</strain>
    </source>
</reference>
<dbReference type="RefSeq" id="WP_110804524.1">
    <property type="nucleotide sequence ID" value="NZ_QJTK01000002.1"/>
</dbReference>
<comment type="caution">
    <text evidence="5">The sequence shown here is derived from an EMBL/GenBank/DDBJ whole genome shotgun (WGS) entry which is preliminary data.</text>
</comment>
<evidence type="ECO:0000256" key="1">
    <source>
        <dbReference type="ARBA" id="ARBA00004196"/>
    </source>
</evidence>
<dbReference type="InterPro" id="IPR059052">
    <property type="entry name" value="HH_YbhG-like"/>
</dbReference>
<comment type="subcellular location">
    <subcellularLocation>
        <location evidence="1">Cell envelope</location>
    </subcellularLocation>
</comment>
<dbReference type="PANTHER" id="PTHR32347:SF23">
    <property type="entry name" value="BLL5650 PROTEIN"/>
    <property type="match status" value="1"/>
</dbReference>
<evidence type="ECO:0000256" key="3">
    <source>
        <dbReference type="SAM" id="SignalP"/>
    </source>
</evidence>
<dbReference type="Gene3D" id="1.10.287.470">
    <property type="entry name" value="Helix hairpin bin"/>
    <property type="match status" value="2"/>
</dbReference>
<accession>A0A318U9A7</accession>
<dbReference type="PANTHER" id="PTHR32347">
    <property type="entry name" value="EFFLUX SYSTEM COMPONENT YKNX-RELATED"/>
    <property type="match status" value="1"/>
</dbReference>
<dbReference type="Gene3D" id="2.40.50.100">
    <property type="match status" value="2"/>
</dbReference>
<proteinExistence type="predicted"/>
<dbReference type="OrthoDB" id="9809385at2"/>
<evidence type="ECO:0000259" key="4">
    <source>
        <dbReference type="Pfam" id="PF25881"/>
    </source>
</evidence>
<dbReference type="EMBL" id="QJTK01000002">
    <property type="protein sequence ID" value="PYF11933.1"/>
    <property type="molecule type" value="Genomic_DNA"/>
</dbReference>
<dbReference type="InterPro" id="IPR050465">
    <property type="entry name" value="UPF0194_transport"/>
</dbReference>
<sequence>MTLCALPLIAALLGSCAAPAPLATGYVEGEHVLIAPVSAAELAHLSVTRGQRVRAGEPLAEQDDRDARIAVEQATAALAQAESQLQNLREGKRPEEIRVIEASLASAKAQATESERTALRLAALEARGAATSAQREDAQTALTVAQAKVAEIEANLAVARLPARQAEITAAEAAARAGHAALDQAKWVLEKRRLTAPSDGVISDLLRRPGEISGPTAPVLTMLPDGAVKLRLYVPEAQVAQVQAGTRLAVHCDGCDPGLSATVSYVSDGPEFTPPVIYSLQNRQKLVFMVEARPEGDTGLKPGQIVDVSLAEVGK</sequence>
<protein>
    <submittedName>
        <fullName evidence="5">HlyD family secretion protein</fullName>
    </submittedName>
</protein>
<keyword evidence="3" id="KW-0732">Signal</keyword>
<dbReference type="Gene3D" id="2.40.30.170">
    <property type="match status" value="1"/>
</dbReference>
<keyword evidence="6" id="KW-1185">Reference proteome</keyword>
<evidence type="ECO:0000313" key="6">
    <source>
        <dbReference type="Proteomes" id="UP000247727"/>
    </source>
</evidence>
<keyword evidence="2" id="KW-0175">Coiled coil</keyword>
<name>A0A318U9A7_9RHOB</name>
<dbReference type="Pfam" id="PF25881">
    <property type="entry name" value="HH_YBHG"/>
    <property type="match status" value="1"/>
</dbReference>
<dbReference type="AlphaFoldDB" id="A0A318U9A7"/>
<dbReference type="Proteomes" id="UP000247727">
    <property type="component" value="Unassembled WGS sequence"/>
</dbReference>
<evidence type="ECO:0000313" key="5">
    <source>
        <dbReference type="EMBL" id="PYF11933.1"/>
    </source>
</evidence>
<evidence type="ECO:0000256" key="2">
    <source>
        <dbReference type="ARBA" id="ARBA00023054"/>
    </source>
</evidence>
<feature type="domain" description="YbhG-like alpha-helical hairpin" evidence="4">
    <location>
        <begin position="63"/>
        <end position="187"/>
    </location>
</feature>
<feature type="chain" id="PRO_5016278923" evidence="3">
    <location>
        <begin position="21"/>
        <end position="315"/>
    </location>
</feature>
<feature type="signal peptide" evidence="3">
    <location>
        <begin position="1"/>
        <end position="20"/>
    </location>
</feature>
<gene>
    <name evidence="5" type="ORF">C8J30_102247</name>
</gene>